<dbReference type="InterPro" id="IPR028946">
    <property type="entry name" value="Ntox44"/>
</dbReference>
<reference evidence="2 3" key="1">
    <citation type="submission" date="2015-09" db="EMBL/GenBank/DDBJ databases">
        <title>Genome announcement of multiple Pseudomonas syringae strains.</title>
        <authorList>
            <person name="Thakur S."/>
            <person name="Wang P.W."/>
            <person name="Gong Y."/>
            <person name="Weir B.S."/>
            <person name="Guttman D.S."/>
        </authorList>
    </citation>
    <scope>NUCLEOTIDE SEQUENCE [LARGE SCALE GENOMIC DNA]</scope>
    <source>
        <strain evidence="2 3">ICMP3882</strain>
    </source>
</reference>
<dbReference type="EMBL" id="LJRF01000010">
    <property type="protein sequence ID" value="KPY51602.1"/>
    <property type="molecule type" value="Genomic_DNA"/>
</dbReference>
<dbReference type="Proteomes" id="UP000050554">
    <property type="component" value="Unassembled WGS sequence"/>
</dbReference>
<sequence length="383" mass="41586">MIPSARQGDLHVCPIPGHIPTPIVSASSDVLANVMNVARVGDVCACGAVIVAGFPSILVNGRPMAHLGSPTSHGGMIVAGSPDVMGGFSAGGGGGARVVDFSRLGMLRDDGSVDEARLDALVNDPELLGRAQEASAFVDAYSPTEAPRANLSDQPLCEHPDQMEQLAGYIAEEMNRNIFDTTVLRIKELLSYNVVDETERWLDLPWYAQLGAHNNPQEVGRSNSLAAMAMWTEKVGQNRPWDHKVELQKIFGVWHKQGPYDYFYDIWSNIHYGYIGTAAGFSKAVLLDGAGLEQIASDAVRFALNPSRRRGPHRFENIEGLRAWDDAPDRISITIGMELYESHPMGRLTAAEVMNKVLGVGVSDWECGVRVHECYGGANTKCQ</sequence>
<protein>
    <recommendedName>
        <fullName evidence="1">Bacterial toxin 44 domain-containing protein</fullName>
    </recommendedName>
</protein>
<evidence type="ECO:0000313" key="2">
    <source>
        <dbReference type="EMBL" id="KPY51602.1"/>
    </source>
</evidence>
<gene>
    <name evidence="2" type="ORF">ALO47_02225</name>
</gene>
<dbReference type="Pfam" id="PF05488">
    <property type="entry name" value="PAAR_motif"/>
    <property type="match status" value="1"/>
</dbReference>
<accession>A0A0P9YYS7</accession>
<feature type="domain" description="Bacterial toxin 44" evidence="1">
    <location>
        <begin position="231"/>
        <end position="341"/>
    </location>
</feature>
<evidence type="ECO:0000313" key="3">
    <source>
        <dbReference type="Proteomes" id="UP000050554"/>
    </source>
</evidence>
<proteinExistence type="predicted"/>
<dbReference type="PATRIC" id="fig|55398.3.peg.2826"/>
<dbReference type="Pfam" id="PF15607">
    <property type="entry name" value="Ntox44"/>
    <property type="match status" value="1"/>
</dbReference>
<dbReference type="AlphaFoldDB" id="A0A0P9YYS7"/>
<dbReference type="RefSeq" id="WP_004883823.1">
    <property type="nucleotide sequence ID" value="NZ_LJRF01000010.1"/>
</dbReference>
<comment type="caution">
    <text evidence="2">The sequence shown here is derived from an EMBL/GenBank/DDBJ whole genome shotgun (WGS) entry which is preliminary data.</text>
</comment>
<dbReference type="Gene3D" id="2.60.200.60">
    <property type="match status" value="2"/>
</dbReference>
<name>A0A0P9YYS7_PSESI</name>
<organism evidence="2 3">
    <name type="scientific">Pseudomonas syringae pv. ribicola</name>
    <dbReference type="NCBI Taxonomy" id="55398"/>
    <lineage>
        <taxon>Bacteria</taxon>
        <taxon>Pseudomonadati</taxon>
        <taxon>Pseudomonadota</taxon>
        <taxon>Gammaproteobacteria</taxon>
        <taxon>Pseudomonadales</taxon>
        <taxon>Pseudomonadaceae</taxon>
        <taxon>Pseudomonas</taxon>
    </lineage>
</organism>
<dbReference type="CDD" id="cd14743">
    <property type="entry name" value="PAAR_CT_1"/>
    <property type="match status" value="1"/>
</dbReference>
<dbReference type="InterPro" id="IPR008727">
    <property type="entry name" value="PAAR_motif"/>
</dbReference>
<evidence type="ECO:0000259" key="1">
    <source>
        <dbReference type="Pfam" id="PF15607"/>
    </source>
</evidence>